<dbReference type="Pfam" id="PF02397">
    <property type="entry name" value="Bac_transf"/>
    <property type="match status" value="1"/>
</dbReference>
<proteinExistence type="inferred from homology"/>
<evidence type="ECO:0000256" key="1">
    <source>
        <dbReference type="ARBA" id="ARBA00006464"/>
    </source>
</evidence>
<keyword evidence="2" id="KW-0812">Transmembrane</keyword>
<keyword evidence="2" id="KW-1133">Transmembrane helix</keyword>
<comment type="caution">
    <text evidence="4">The sequence shown here is derived from an EMBL/GenBank/DDBJ whole genome shotgun (WGS) entry which is preliminary data.</text>
</comment>
<dbReference type="AlphaFoldDB" id="A0AA42C4D8"/>
<sequence length="197" mass="22620">MKRTFDFVMALSGLILLFPLFLLVGILIYFTDGWPVFFKQKRIGKNGTPFQFFKFRSMRVSGSGQTEEFGAGDLSRVTPFGKFLRKTKLDELPQLMNVVKGDMSLVGPRPEVGKWVNVYPERWAKVLSVRPGITDHAALVFRHEEDLLAKAADPERTYREVLLPRKLDLYEAYVDQHSLASDLVLVLKTIYCLFVRK</sequence>
<evidence type="ECO:0000256" key="2">
    <source>
        <dbReference type="SAM" id="Phobius"/>
    </source>
</evidence>
<organism evidence="4 5">
    <name type="scientific">Gaoshiqia sediminis</name>
    <dbReference type="NCBI Taxonomy" id="2986998"/>
    <lineage>
        <taxon>Bacteria</taxon>
        <taxon>Pseudomonadati</taxon>
        <taxon>Bacteroidota</taxon>
        <taxon>Bacteroidia</taxon>
        <taxon>Marinilabiliales</taxon>
        <taxon>Prolixibacteraceae</taxon>
        <taxon>Gaoshiqia</taxon>
    </lineage>
</organism>
<gene>
    <name evidence="4" type="ORF">N2K84_02930</name>
</gene>
<feature type="transmembrane region" description="Helical" evidence="2">
    <location>
        <begin position="7"/>
        <end position="30"/>
    </location>
</feature>
<comment type="similarity">
    <text evidence="1">Belongs to the bacterial sugar transferase family.</text>
</comment>
<protein>
    <submittedName>
        <fullName evidence="4">Sugar transferase</fullName>
    </submittedName>
</protein>
<keyword evidence="5" id="KW-1185">Reference proteome</keyword>
<feature type="domain" description="Bacterial sugar transferase" evidence="3">
    <location>
        <begin position="2"/>
        <end position="194"/>
    </location>
</feature>
<keyword evidence="2" id="KW-0472">Membrane</keyword>
<evidence type="ECO:0000313" key="5">
    <source>
        <dbReference type="Proteomes" id="UP001163821"/>
    </source>
</evidence>
<dbReference type="InterPro" id="IPR003362">
    <property type="entry name" value="Bact_transf"/>
</dbReference>
<dbReference type="Proteomes" id="UP001163821">
    <property type="component" value="Unassembled WGS sequence"/>
</dbReference>
<reference evidence="4" key="1">
    <citation type="submission" date="2022-10" db="EMBL/GenBank/DDBJ databases">
        <title>Gaoshiqiia sediminis gen. nov., sp. nov., isolated from coastal sediment.</title>
        <authorList>
            <person name="Yu W.X."/>
            <person name="Mu D.S."/>
            <person name="Du J.Z."/>
            <person name="Liang Y.Q."/>
        </authorList>
    </citation>
    <scope>NUCLEOTIDE SEQUENCE</scope>
    <source>
        <strain evidence="4">A06</strain>
    </source>
</reference>
<keyword evidence="4" id="KW-0808">Transferase</keyword>
<evidence type="ECO:0000259" key="3">
    <source>
        <dbReference type="Pfam" id="PF02397"/>
    </source>
</evidence>
<dbReference type="PANTHER" id="PTHR30576">
    <property type="entry name" value="COLANIC BIOSYNTHESIS UDP-GLUCOSE LIPID CARRIER TRANSFERASE"/>
    <property type="match status" value="1"/>
</dbReference>
<evidence type="ECO:0000313" key="4">
    <source>
        <dbReference type="EMBL" id="MCW0481668.1"/>
    </source>
</evidence>
<name>A0AA42C4D8_9BACT</name>
<dbReference type="GO" id="GO:0016780">
    <property type="term" value="F:phosphotransferase activity, for other substituted phosphate groups"/>
    <property type="evidence" value="ECO:0007669"/>
    <property type="project" value="TreeGrafter"/>
</dbReference>
<dbReference type="PANTHER" id="PTHR30576:SF20">
    <property type="entry name" value="QUINOVOSAMINEPHOSPHOTRANSFERAE-RELATED"/>
    <property type="match status" value="1"/>
</dbReference>
<dbReference type="EMBL" id="JAPAAF010000002">
    <property type="protein sequence ID" value="MCW0481668.1"/>
    <property type="molecule type" value="Genomic_DNA"/>
</dbReference>
<accession>A0AA42C4D8</accession>
<dbReference type="RefSeq" id="WP_282590277.1">
    <property type="nucleotide sequence ID" value="NZ_JAPAAF010000002.1"/>
</dbReference>